<dbReference type="STRING" id="1121279.SAMN02745887_00439"/>
<dbReference type="InterPro" id="IPR022484">
    <property type="entry name" value="PEP-CTERM/exosrtase_acylTfrase"/>
</dbReference>
<sequence>MSGSPSVDNLGASFNSYFEILPALSEAERKEVFRVRHAVYCHDLHFEDEREDGEERDEHDAHSILCLLRTRGANPRPVGCCRMILPGKPPQDSQLPFEHHCADVLDRRIIDPSQLDRQRIAEVSRLAVMSDFRRRKDEQHVPIAISDHDFEQNSAAARFPFIPVGLYLACVAISLRMGIDHLFVLTEPRLAKHFSRIGFDIRQIGSGIEHRGLRVPSHLSPAAIRRDLKPMLHSLYAVVEESIERAYRAAGQ</sequence>
<dbReference type="InterPro" id="IPR016181">
    <property type="entry name" value="Acyl_CoA_acyltransferase"/>
</dbReference>
<dbReference type="Pfam" id="PF13444">
    <property type="entry name" value="Acetyltransf_5"/>
    <property type="match status" value="1"/>
</dbReference>
<accession>A0A1K2H6V6</accession>
<name>A0A1K2H6V6_9NEIS</name>
<gene>
    <name evidence="1" type="ORF">SAMN02745887_00439</name>
</gene>
<dbReference type="OrthoDB" id="582214at2"/>
<reference evidence="1 2" key="1">
    <citation type="submission" date="2016-11" db="EMBL/GenBank/DDBJ databases">
        <authorList>
            <person name="Jaros S."/>
            <person name="Januszkiewicz K."/>
            <person name="Wedrychowicz H."/>
        </authorList>
    </citation>
    <scope>NUCLEOTIDE SEQUENCE [LARGE SCALE GENOMIC DNA]</scope>
    <source>
        <strain evidence="1 2">DSM 18899</strain>
    </source>
</reference>
<dbReference type="NCBIfam" id="TIGR03694">
    <property type="entry name" value="exosort_acyl"/>
    <property type="match status" value="1"/>
</dbReference>
<protein>
    <submittedName>
        <fullName evidence="1">N-acyl amino acid synthase, PEP-CTERM/exosortase system-associated</fullName>
    </submittedName>
</protein>
<organism evidence="1 2">
    <name type="scientific">Chitinimonas taiwanensis DSM 18899</name>
    <dbReference type="NCBI Taxonomy" id="1121279"/>
    <lineage>
        <taxon>Bacteria</taxon>
        <taxon>Pseudomonadati</taxon>
        <taxon>Pseudomonadota</taxon>
        <taxon>Betaproteobacteria</taxon>
        <taxon>Neisseriales</taxon>
        <taxon>Chitinibacteraceae</taxon>
        <taxon>Chitinimonas</taxon>
    </lineage>
</organism>
<evidence type="ECO:0000313" key="1">
    <source>
        <dbReference type="EMBL" id="SFZ71714.1"/>
    </source>
</evidence>
<dbReference type="SUPFAM" id="SSF55729">
    <property type="entry name" value="Acyl-CoA N-acyltransferases (Nat)"/>
    <property type="match status" value="1"/>
</dbReference>
<proteinExistence type="predicted"/>
<dbReference type="Proteomes" id="UP000186513">
    <property type="component" value="Unassembled WGS sequence"/>
</dbReference>
<dbReference type="AlphaFoldDB" id="A0A1K2H6V6"/>
<dbReference type="EMBL" id="FPKR01000002">
    <property type="protein sequence ID" value="SFZ71714.1"/>
    <property type="molecule type" value="Genomic_DNA"/>
</dbReference>
<evidence type="ECO:0000313" key="2">
    <source>
        <dbReference type="Proteomes" id="UP000186513"/>
    </source>
</evidence>
<dbReference type="Gene3D" id="3.40.630.30">
    <property type="match status" value="1"/>
</dbReference>
<keyword evidence="2" id="KW-1185">Reference proteome</keyword>